<dbReference type="OrthoDB" id="9802264at2"/>
<keyword evidence="7" id="KW-1185">Reference proteome</keyword>
<reference evidence="6 7" key="1">
    <citation type="journal article" date="2018" name="Appl. Microbiol. Biotechnol.">
        <title>Co-cultivation of the strictly anaerobic methanogen Methanosarcina barkeri with aerobic methanotrophs in an oxygen-limited membrane bioreactor.</title>
        <authorList>
            <person name="In 't Zandt M.H."/>
            <person name="van den Bosch T.J.M."/>
            <person name="Rijkers R."/>
            <person name="van Kessel M.A.H.J."/>
            <person name="Jetten M.S.M."/>
            <person name="Welte C.U."/>
        </authorList>
    </citation>
    <scope>NUCLEOTIDE SEQUENCE [LARGE SCALE GENOMIC DNA]</scope>
    <source>
        <strain evidence="6 7">DSM 17706</strain>
    </source>
</reference>
<dbReference type="Gene3D" id="2.40.50.100">
    <property type="match status" value="1"/>
</dbReference>
<sequence>MTDAPLLSIKGASKRFGAIAALEDVSLEVGAGEFFALLGPSGCGKTTLMRLVAGFETLDAGRIEIGGADMSGAPPHRRPVNLMFQSYALFPHLSVFENIAFGLRRQGKGRAEIAARVAELLQIVRLEGVETRRPDLLSGGQRQRVALARALAPGPRLLLLDEPLGALDRQLREETQFQIKEIQRRLKTSFVVVTHDQDEALVMADRIAVMRAGRIEQIGAPTEVYERPATRFVAGFIGQMNFLEGHIENGAFVGPFGRLPVEGGGLSQGAKAVLAVRPERIAIAPATQENAGLDGVVEDVAFRGETTHFRLRLSGGGTLRVSRGANSGAPFCVGDAARISIAPEAGRIFASE</sequence>
<evidence type="ECO:0000259" key="5">
    <source>
        <dbReference type="PROSITE" id="PS50893"/>
    </source>
</evidence>
<accession>A0A2U1SSD6</accession>
<dbReference type="RefSeq" id="WP_108916599.1">
    <property type="nucleotide sequence ID" value="NZ_BGJY01000003.1"/>
</dbReference>
<dbReference type="GO" id="GO:0015847">
    <property type="term" value="P:putrescine transport"/>
    <property type="evidence" value="ECO:0007669"/>
    <property type="project" value="UniProtKB-ARBA"/>
</dbReference>
<name>A0A2U1SSD6_METSR</name>
<dbReference type="PROSITE" id="PS00211">
    <property type="entry name" value="ABC_TRANSPORTER_1"/>
    <property type="match status" value="1"/>
</dbReference>
<dbReference type="InterPro" id="IPR013611">
    <property type="entry name" value="Transp-assoc_OB_typ2"/>
</dbReference>
<organism evidence="6 7">
    <name type="scientific">Methylosinus sporium</name>
    <dbReference type="NCBI Taxonomy" id="428"/>
    <lineage>
        <taxon>Bacteria</taxon>
        <taxon>Pseudomonadati</taxon>
        <taxon>Pseudomonadota</taxon>
        <taxon>Alphaproteobacteria</taxon>
        <taxon>Hyphomicrobiales</taxon>
        <taxon>Methylocystaceae</taxon>
        <taxon>Methylosinus</taxon>
    </lineage>
</organism>
<evidence type="ECO:0000256" key="3">
    <source>
        <dbReference type="ARBA" id="ARBA00022741"/>
    </source>
</evidence>
<keyword evidence="3" id="KW-0547">Nucleotide-binding</keyword>
<dbReference type="SUPFAM" id="SSF52540">
    <property type="entry name" value="P-loop containing nucleoside triphosphate hydrolases"/>
    <property type="match status" value="1"/>
</dbReference>
<dbReference type="Pfam" id="PF00005">
    <property type="entry name" value="ABC_tran"/>
    <property type="match status" value="1"/>
</dbReference>
<keyword evidence="2" id="KW-0813">Transport</keyword>
<evidence type="ECO:0000256" key="1">
    <source>
        <dbReference type="ARBA" id="ARBA00005417"/>
    </source>
</evidence>
<dbReference type="SUPFAM" id="SSF50331">
    <property type="entry name" value="MOP-like"/>
    <property type="match status" value="1"/>
</dbReference>
<dbReference type="InterPro" id="IPR027417">
    <property type="entry name" value="P-loop_NTPase"/>
</dbReference>
<dbReference type="GO" id="GO:0022857">
    <property type="term" value="F:transmembrane transporter activity"/>
    <property type="evidence" value="ECO:0007669"/>
    <property type="project" value="InterPro"/>
</dbReference>
<dbReference type="GO" id="GO:0016887">
    <property type="term" value="F:ATP hydrolysis activity"/>
    <property type="evidence" value="ECO:0007669"/>
    <property type="project" value="InterPro"/>
</dbReference>
<evidence type="ECO:0000256" key="4">
    <source>
        <dbReference type="ARBA" id="ARBA00022840"/>
    </source>
</evidence>
<dbReference type="InterPro" id="IPR008995">
    <property type="entry name" value="Mo/tungstate-bd_C_term_dom"/>
</dbReference>
<dbReference type="FunFam" id="3.40.50.300:FF:000133">
    <property type="entry name" value="Spermidine/putrescine import ATP-binding protein PotA"/>
    <property type="match status" value="1"/>
</dbReference>
<dbReference type="Pfam" id="PF08402">
    <property type="entry name" value="TOBE_2"/>
    <property type="match status" value="1"/>
</dbReference>
<feature type="domain" description="ABC transporter" evidence="5">
    <location>
        <begin position="7"/>
        <end position="237"/>
    </location>
</feature>
<protein>
    <submittedName>
        <fullName evidence="6">Polyamine ABC transporter ATP-binding protein</fullName>
    </submittedName>
</protein>
<dbReference type="InterPro" id="IPR003439">
    <property type="entry name" value="ABC_transporter-like_ATP-bd"/>
</dbReference>
<comment type="similarity">
    <text evidence="1">Belongs to the ABC transporter superfamily.</text>
</comment>
<dbReference type="SMART" id="SM00382">
    <property type="entry name" value="AAA"/>
    <property type="match status" value="1"/>
</dbReference>
<dbReference type="Gene3D" id="3.40.50.300">
    <property type="entry name" value="P-loop containing nucleotide triphosphate hydrolases"/>
    <property type="match status" value="1"/>
</dbReference>
<proteinExistence type="inferred from homology"/>
<keyword evidence="4 6" id="KW-0067">ATP-binding</keyword>
<dbReference type="InterPro" id="IPR003593">
    <property type="entry name" value="AAA+_ATPase"/>
</dbReference>
<dbReference type="PANTHER" id="PTHR42781:SF4">
    <property type="entry name" value="SPERMIDINE_PUTRESCINE IMPORT ATP-BINDING PROTEIN POTA"/>
    <property type="match status" value="1"/>
</dbReference>
<dbReference type="Proteomes" id="UP000245137">
    <property type="component" value="Unassembled WGS sequence"/>
</dbReference>
<dbReference type="GO" id="GO:0043190">
    <property type="term" value="C:ATP-binding cassette (ABC) transporter complex"/>
    <property type="evidence" value="ECO:0007669"/>
    <property type="project" value="InterPro"/>
</dbReference>
<evidence type="ECO:0000313" key="6">
    <source>
        <dbReference type="EMBL" id="PWB94515.1"/>
    </source>
</evidence>
<dbReference type="InterPro" id="IPR017871">
    <property type="entry name" value="ABC_transporter-like_CS"/>
</dbReference>
<dbReference type="AlphaFoldDB" id="A0A2U1SSD6"/>
<dbReference type="PROSITE" id="PS50893">
    <property type="entry name" value="ABC_TRANSPORTER_2"/>
    <property type="match status" value="1"/>
</dbReference>
<gene>
    <name evidence="6" type="ORF">C5689_07210</name>
</gene>
<evidence type="ECO:0000256" key="2">
    <source>
        <dbReference type="ARBA" id="ARBA00022448"/>
    </source>
</evidence>
<comment type="caution">
    <text evidence="6">The sequence shown here is derived from an EMBL/GenBank/DDBJ whole genome shotgun (WGS) entry which is preliminary data.</text>
</comment>
<dbReference type="PANTHER" id="PTHR42781">
    <property type="entry name" value="SPERMIDINE/PUTRESCINE IMPORT ATP-BINDING PROTEIN POTA"/>
    <property type="match status" value="1"/>
</dbReference>
<dbReference type="EMBL" id="PUIV01000007">
    <property type="protein sequence ID" value="PWB94515.1"/>
    <property type="molecule type" value="Genomic_DNA"/>
</dbReference>
<evidence type="ECO:0000313" key="7">
    <source>
        <dbReference type="Proteomes" id="UP000245137"/>
    </source>
</evidence>
<dbReference type="InterPro" id="IPR050093">
    <property type="entry name" value="ABC_SmlMolc_Importer"/>
</dbReference>
<dbReference type="GO" id="GO:0005524">
    <property type="term" value="F:ATP binding"/>
    <property type="evidence" value="ECO:0007669"/>
    <property type="project" value="UniProtKB-KW"/>
</dbReference>